<proteinExistence type="predicted"/>
<sequence>MLTNWLPHRSPASARFFTLRREDQRSMPGLTRNLHAVRLTANGNNQSDQPRYRCGNAGHRQPVVITVRLSNAGLQDGIP</sequence>
<evidence type="ECO:0000313" key="1">
    <source>
        <dbReference type="EMBL" id="CCO95053.1"/>
    </source>
</evidence>
<name>A0A831EUM0_ERWAM</name>
<protein>
    <submittedName>
        <fullName evidence="1">Uncharacterized protein</fullName>
    </submittedName>
</protein>
<organism evidence="1 2">
    <name type="scientific">Erwinia amylovora NBRC 12687 = CFBP 1232</name>
    <dbReference type="NCBI Taxonomy" id="1219359"/>
    <lineage>
        <taxon>Bacteria</taxon>
        <taxon>Pseudomonadati</taxon>
        <taxon>Pseudomonadota</taxon>
        <taxon>Gammaproteobacteria</taxon>
        <taxon>Enterobacterales</taxon>
        <taxon>Erwiniaceae</taxon>
        <taxon>Erwinia</taxon>
    </lineage>
</organism>
<accession>A0A831EUM0</accession>
<gene>
    <name evidence="1" type="ORF">BN437_3146</name>
</gene>
<comment type="caution">
    <text evidence="1">The sequence shown here is derived from an EMBL/GenBank/DDBJ whole genome shotgun (WGS) entry which is preliminary data.</text>
</comment>
<reference evidence="1 2" key="1">
    <citation type="submission" date="2012-11" db="EMBL/GenBank/DDBJ databases">
        <authorList>
            <person name="Linke B."/>
        </authorList>
    </citation>
    <scope>NUCLEOTIDE SEQUENCE [LARGE SCALE GENOMIC DNA]</scope>
    <source>
        <strain evidence="2">CFBP 1232</strain>
    </source>
</reference>
<dbReference type="EMBL" id="CAPB01000037">
    <property type="protein sequence ID" value="CCO95053.1"/>
    <property type="molecule type" value="Genomic_DNA"/>
</dbReference>
<reference evidence="1 2" key="2">
    <citation type="submission" date="2013-04" db="EMBL/GenBank/DDBJ databases">
        <title>Comparative genomics of 12 strains of Erwinia amylovora identifies a pan-genome with a large conserved core and provides insights into host specificity.</title>
        <authorList>
            <person name="Mann R.A."/>
            <person name="Smits T.H.M."/>
            <person name="Buehlmann A."/>
            <person name="Blom J."/>
            <person name="Goesmann A."/>
            <person name="Frey J.E."/>
            <person name="Plummer K.M."/>
            <person name="Beer S.V."/>
            <person name="Luck J."/>
            <person name="Duffy B."/>
            <person name="Rodoni B."/>
        </authorList>
    </citation>
    <scope>NUCLEOTIDE SEQUENCE [LARGE SCALE GENOMIC DNA]</scope>
    <source>
        <strain evidence="2">CFBP 1232</strain>
    </source>
</reference>
<dbReference type="AlphaFoldDB" id="A0A831EUM0"/>
<dbReference type="Proteomes" id="UP000013111">
    <property type="component" value="Unassembled WGS sequence"/>
</dbReference>
<evidence type="ECO:0000313" key="2">
    <source>
        <dbReference type="Proteomes" id="UP000013111"/>
    </source>
</evidence>